<dbReference type="Proteomes" id="UP001642487">
    <property type="component" value="Chromosome 4"/>
</dbReference>
<dbReference type="SUPFAM" id="SSF53955">
    <property type="entry name" value="Lysozyme-like"/>
    <property type="match status" value="1"/>
</dbReference>
<dbReference type="EMBL" id="OZ021738">
    <property type="protein sequence ID" value="CAK9320808.1"/>
    <property type="molecule type" value="Genomic_DNA"/>
</dbReference>
<keyword evidence="2 6" id="KW-0732">Signal</keyword>
<dbReference type="PROSITE" id="PS50941">
    <property type="entry name" value="CHIT_BIND_I_2"/>
    <property type="match status" value="1"/>
</dbReference>
<dbReference type="PROSITE" id="PS00773">
    <property type="entry name" value="CHITINASE_19_1"/>
    <property type="match status" value="1"/>
</dbReference>
<keyword evidence="3" id="KW-0611">Plant defense</keyword>
<keyword evidence="9" id="KW-1185">Reference proteome</keyword>
<dbReference type="InterPro" id="IPR000726">
    <property type="entry name" value="Glyco_hydro_19_cat"/>
</dbReference>
<proteinExistence type="predicted"/>
<evidence type="ECO:0000256" key="5">
    <source>
        <dbReference type="PROSITE-ProRule" id="PRU00261"/>
    </source>
</evidence>
<dbReference type="PANTHER" id="PTHR22595">
    <property type="entry name" value="CHITINASE-RELATED"/>
    <property type="match status" value="1"/>
</dbReference>
<feature type="signal peptide" evidence="6">
    <location>
        <begin position="1"/>
        <end position="21"/>
    </location>
</feature>
<evidence type="ECO:0000256" key="6">
    <source>
        <dbReference type="SAM" id="SignalP"/>
    </source>
</evidence>
<dbReference type="CDD" id="cd00325">
    <property type="entry name" value="chitinase_GH19"/>
    <property type="match status" value="1"/>
</dbReference>
<keyword evidence="4 5" id="KW-1015">Disulfide bond</keyword>
<dbReference type="Gene3D" id="1.10.530.10">
    <property type="match status" value="1"/>
</dbReference>
<sequence>MKLTYAFIFLSFALLFLGGAAEQCGRQAGGALCPNGLCCSQFGWCGTADAYCGAGCQSRCRRSNPTPTPTHGGGDIGRLINQNTFNQMLKYSKDPRCPSNGFYSYVAFLSAAQSFSGFATTGDDATRKRELAAFFGQTSHETNGGWPTAPNDPYAWDIVS</sequence>
<evidence type="ECO:0000256" key="4">
    <source>
        <dbReference type="ARBA" id="ARBA00023157"/>
    </source>
</evidence>
<evidence type="ECO:0000259" key="7">
    <source>
        <dbReference type="PROSITE" id="PS50941"/>
    </source>
</evidence>
<dbReference type="PANTHER" id="PTHR22595:SF79">
    <property type="entry name" value="CHITINASE 12"/>
    <property type="match status" value="1"/>
</dbReference>
<dbReference type="Pfam" id="PF00187">
    <property type="entry name" value="Chitin_bind_1"/>
    <property type="match status" value="1"/>
</dbReference>
<organism evidence="8 9">
    <name type="scientific">Citrullus colocynthis</name>
    <name type="common">colocynth</name>
    <dbReference type="NCBI Taxonomy" id="252529"/>
    <lineage>
        <taxon>Eukaryota</taxon>
        <taxon>Viridiplantae</taxon>
        <taxon>Streptophyta</taxon>
        <taxon>Embryophyta</taxon>
        <taxon>Tracheophyta</taxon>
        <taxon>Spermatophyta</taxon>
        <taxon>Magnoliopsida</taxon>
        <taxon>eudicotyledons</taxon>
        <taxon>Gunneridae</taxon>
        <taxon>Pentapetalae</taxon>
        <taxon>rosids</taxon>
        <taxon>fabids</taxon>
        <taxon>Cucurbitales</taxon>
        <taxon>Cucurbitaceae</taxon>
        <taxon>Benincaseae</taxon>
        <taxon>Citrullus</taxon>
    </lineage>
</organism>
<dbReference type="PRINTS" id="PR00451">
    <property type="entry name" value="CHITINBINDNG"/>
</dbReference>
<gene>
    <name evidence="8" type="ORF">CITCOLO1_LOCUS12864</name>
</gene>
<evidence type="ECO:0000256" key="1">
    <source>
        <dbReference type="ARBA" id="ARBA00022669"/>
    </source>
</evidence>
<dbReference type="Gene3D" id="3.30.60.10">
    <property type="entry name" value="Endochitinase-like"/>
    <property type="match status" value="1"/>
</dbReference>
<feature type="chain" id="PRO_5045823996" description="Chitin-binding type-1 domain-containing protein" evidence="6">
    <location>
        <begin position="22"/>
        <end position="160"/>
    </location>
</feature>
<dbReference type="CDD" id="cd06921">
    <property type="entry name" value="ChtBD1_GH19_hevein"/>
    <property type="match status" value="1"/>
</dbReference>
<dbReference type="InterPro" id="IPR001002">
    <property type="entry name" value="Chitin-bd_1"/>
</dbReference>
<keyword evidence="1 5" id="KW-0147">Chitin-binding</keyword>
<dbReference type="PROSITE" id="PS00026">
    <property type="entry name" value="CHIT_BIND_I_1"/>
    <property type="match status" value="1"/>
</dbReference>
<evidence type="ECO:0000256" key="2">
    <source>
        <dbReference type="ARBA" id="ARBA00022729"/>
    </source>
</evidence>
<dbReference type="SUPFAM" id="SSF57016">
    <property type="entry name" value="Plant lectins/antimicrobial peptides"/>
    <property type="match status" value="1"/>
</dbReference>
<feature type="disulfide bond" evidence="5">
    <location>
        <begin position="24"/>
        <end position="39"/>
    </location>
</feature>
<feature type="disulfide bond" evidence="5">
    <location>
        <begin position="33"/>
        <end position="45"/>
    </location>
</feature>
<evidence type="ECO:0000313" key="9">
    <source>
        <dbReference type="Proteomes" id="UP001642487"/>
    </source>
</evidence>
<evidence type="ECO:0000313" key="8">
    <source>
        <dbReference type="EMBL" id="CAK9320808.1"/>
    </source>
</evidence>
<dbReference type="SMART" id="SM00270">
    <property type="entry name" value="ChtBD1"/>
    <property type="match status" value="1"/>
</dbReference>
<dbReference type="InterPro" id="IPR036861">
    <property type="entry name" value="Endochitinase-like_sf"/>
</dbReference>
<feature type="domain" description="Chitin-binding type-1" evidence="7">
    <location>
        <begin position="21"/>
        <end position="62"/>
    </location>
</feature>
<dbReference type="Pfam" id="PF00182">
    <property type="entry name" value="Glyco_hydro_19"/>
    <property type="match status" value="1"/>
</dbReference>
<feature type="disulfide bond" evidence="5">
    <location>
        <begin position="56"/>
        <end position="60"/>
    </location>
</feature>
<accession>A0ABP0YJZ2</accession>
<dbReference type="InterPro" id="IPR023346">
    <property type="entry name" value="Lysozyme-like_dom_sf"/>
</dbReference>
<feature type="disulfide bond" evidence="5">
    <location>
        <begin position="38"/>
        <end position="52"/>
    </location>
</feature>
<protein>
    <recommendedName>
        <fullName evidence="7">Chitin-binding type-1 domain-containing protein</fullName>
    </recommendedName>
</protein>
<dbReference type="InterPro" id="IPR018371">
    <property type="entry name" value="Chitin-binding_1_CS"/>
</dbReference>
<evidence type="ECO:0000256" key="3">
    <source>
        <dbReference type="ARBA" id="ARBA00022821"/>
    </source>
</evidence>
<name>A0ABP0YJZ2_9ROSI</name>
<reference evidence="8 9" key="1">
    <citation type="submission" date="2024-03" db="EMBL/GenBank/DDBJ databases">
        <authorList>
            <person name="Gkanogiannis A."/>
            <person name="Becerra Lopez-Lavalle L."/>
        </authorList>
    </citation>
    <scope>NUCLEOTIDE SEQUENCE [LARGE SCALE GENOMIC DNA]</scope>
</reference>